<sequence>MSMSLKLLKLSACCSIAAAALLGCNTATTQTENLSQTTVHRVTVHAVSPAGVGAAIGTVKLSDSAQGLVIENDLSQLTPGYHGFHIHEKGSCEPAEKDGKMGAALAAGGHFNPNNAPHHGTPNDGHLGDLPVLNVDSDGKAQTTVIAPRLKLADIKGLAIMVHEGGDNYSDSPAPLGGGGNRVACGII</sequence>
<dbReference type="InterPro" id="IPR024134">
    <property type="entry name" value="SOD_Cu/Zn_/chaperone"/>
</dbReference>
<evidence type="ECO:0000313" key="7">
    <source>
        <dbReference type="Proteomes" id="UP000093391"/>
    </source>
</evidence>
<dbReference type="PROSITE" id="PS00087">
    <property type="entry name" value="SOD_CU_ZN_1"/>
    <property type="match status" value="1"/>
</dbReference>
<dbReference type="KEGG" id="ala:BFG52_13980"/>
<dbReference type="EC" id="1.15.1.1" evidence="2"/>
<comment type="cofactor">
    <cofactor evidence="2">
        <name>Cu cation</name>
        <dbReference type="ChEBI" id="CHEBI:23378"/>
    </cofactor>
    <text evidence="2">Binds 1 copper ion per subunit.</text>
</comment>
<dbReference type="PROSITE" id="PS00332">
    <property type="entry name" value="SOD_CU_ZN_2"/>
    <property type="match status" value="1"/>
</dbReference>
<keyword evidence="2" id="KW-0479">Metal-binding</keyword>
<dbReference type="AlphaFoldDB" id="A0A1B2M2D1"/>
<evidence type="ECO:0000313" key="6">
    <source>
        <dbReference type="EMBL" id="AOA59355.1"/>
    </source>
</evidence>
<dbReference type="Gene3D" id="2.60.40.200">
    <property type="entry name" value="Superoxide dismutase, copper/zinc binding domain"/>
    <property type="match status" value="1"/>
</dbReference>
<evidence type="ECO:0000256" key="3">
    <source>
        <dbReference type="SAM" id="MobiDB-lite"/>
    </source>
</evidence>
<dbReference type="PROSITE" id="PS51257">
    <property type="entry name" value="PROKAR_LIPOPROTEIN"/>
    <property type="match status" value="1"/>
</dbReference>
<keyword evidence="7" id="KW-1185">Reference proteome</keyword>
<name>A0A1B2M2D1_9GAMM</name>
<evidence type="ECO:0000256" key="1">
    <source>
        <dbReference type="ARBA" id="ARBA00010457"/>
    </source>
</evidence>
<protein>
    <recommendedName>
        <fullName evidence="2">Superoxide dismutase [Cu-Zn]</fullName>
        <ecNumber evidence="2">1.15.1.1</ecNumber>
    </recommendedName>
</protein>
<dbReference type="InterPro" id="IPR001424">
    <property type="entry name" value="SOD_Cu_Zn_dom"/>
</dbReference>
<evidence type="ECO:0000256" key="4">
    <source>
        <dbReference type="SAM" id="SignalP"/>
    </source>
</evidence>
<dbReference type="SUPFAM" id="SSF49329">
    <property type="entry name" value="Cu,Zn superoxide dismutase-like"/>
    <property type="match status" value="1"/>
</dbReference>
<feature type="domain" description="Superoxide dismutase copper/zinc binding" evidence="5">
    <location>
        <begin position="57"/>
        <end position="188"/>
    </location>
</feature>
<keyword evidence="4" id="KW-0732">Signal</keyword>
<dbReference type="Proteomes" id="UP000093391">
    <property type="component" value="Chromosome"/>
</dbReference>
<dbReference type="InterPro" id="IPR018152">
    <property type="entry name" value="SOD_Cu/Zn_BS"/>
</dbReference>
<dbReference type="CDD" id="cd00305">
    <property type="entry name" value="Cu-Zn_Superoxide_Dismutase"/>
    <property type="match status" value="1"/>
</dbReference>
<dbReference type="PANTHER" id="PTHR10003">
    <property type="entry name" value="SUPEROXIDE DISMUTASE CU-ZN -RELATED"/>
    <property type="match status" value="1"/>
</dbReference>
<organism evidence="6 7">
    <name type="scientific">Acinetobacter larvae</name>
    <dbReference type="NCBI Taxonomy" id="1789224"/>
    <lineage>
        <taxon>Bacteria</taxon>
        <taxon>Pseudomonadati</taxon>
        <taxon>Pseudomonadota</taxon>
        <taxon>Gammaproteobacteria</taxon>
        <taxon>Moraxellales</taxon>
        <taxon>Moraxellaceae</taxon>
        <taxon>Acinetobacter</taxon>
    </lineage>
</organism>
<comment type="cofactor">
    <cofactor evidence="2">
        <name>Zn(2+)</name>
        <dbReference type="ChEBI" id="CHEBI:29105"/>
    </cofactor>
    <text evidence="2">Binds 1 zinc ion per subunit.</text>
</comment>
<comment type="catalytic activity">
    <reaction evidence="2">
        <text>2 superoxide + 2 H(+) = H2O2 + O2</text>
        <dbReference type="Rhea" id="RHEA:20696"/>
        <dbReference type="ChEBI" id="CHEBI:15378"/>
        <dbReference type="ChEBI" id="CHEBI:15379"/>
        <dbReference type="ChEBI" id="CHEBI:16240"/>
        <dbReference type="ChEBI" id="CHEBI:18421"/>
        <dbReference type="EC" id="1.15.1.1"/>
    </reaction>
</comment>
<feature type="region of interest" description="Disordered" evidence="3">
    <location>
        <begin position="104"/>
        <end position="130"/>
    </location>
</feature>
<evidence type="ECO:0000259" key="5">
    <source>
        <dbReference type="Pfam" id="PF00080"/>
    </source>
</evidence>
<reference evidence="6 7" key="1">
    <citation type="submission" date="2016-08" db="EMBL/GenBank/DDBJ databases">
        <authorList>
            <person name="Seilhamer J.J."/>
        </authorList>
    </citation>
    <scope>NUCLEOTIDE SEQUENCE [LARGE SCALE GENOMIC DNA]</scope>
    <source>
        <strain evidence="6 7">BRTC-1</strain>
    </source>
</reference>
<keyword evidence="2" id="KW-0862">Zinc</keyword>
<comment type="function">
    <text evidence="2">Destroys radicals which are normally produced within the cells and which are toxic to biological systems.</text>
</comment>
<comment type="similarity">
    <text evidence="1 2">Belongs to the Cu-Zn superoxide dismutase family.</text>
</comment>
<dbReference type="NCBIfam" id="NF007628">
    <property type="entry name" value="PRK10290.1"/>
    <property type="match status" value="1"/>
</dbReference>
<accession>A0A1B2M2D1</accession>
<dbReference type="GO" id="GO:0005507">
    <property type="term" value="F:copper ion binding"/>
    <property type="evidence" value="ECO:0007669"/>
    <property type="project" value="InterPro"/>
</dbReference>
<dbReference type="OrthoDB" id="5431326at2"/>
<dbReference type="Pfam" id="PF00080">
    <property type="entry name" value="Sod_Cu"/>
    <property type="match status" value="1"/>
</dbReference>
<feature type="signal peptide" evidence="4">
    <location>
        <begin position="1"/>
        <end position="29"/>
    </location>
</feature>
<dbReference type="EMBL" id="CP016895">
    <property type="protein sequence ID" value="AOA59355.1"/>
    <property type="molecule type" value="Genomic_DNA"/>
</dbReference>
<keyword evidence="2" id="KW-0186">Copper</keyword>
<dbReference type="InterPro" id="IPR036423">
    <property type="entry name" value="SOD-like_Cu/Zn_dom_sf"/>
</dbReference>
<feature type="chain" id="PRO_5008539989" description="Superoxide dismutase [Cu-Zn]" evidence="4">
    <location>
        <begin position="30"/>
        <end position="188"/>
    </location>
</feature>
<dbReference type="STRING" id="1789224.BFG52_13980"/>
<evidence type="ECO:0000256" key="2">
    <source>
        <dbReference type="RuleBase" id="RU000393"/>
    </source>
</evidence>
<keyword evidence="2" id="KW-0560">Oxidoreductase</keyword>
<proteinExistence type="inferred from homology"/>
<dbReference type="GO" id="GO:0004784">
    <property type="term" value="F:superoxide dismutase activity"/>
    <property type="evidence" value="ECO:0007669"/>
    <property type="project" value="UniProtKB-EC"/>
</dbReference>
<gene>
    <name evidence="6" type="ORF">BFG52_13980</name>
</gene>